<protein>
    <submittedName>
        <fullName evidence="1">Uncharacterized protein</fullName>
    </submittedName>
</protein>
<accession>A0ACC1TCI9</accession>
<dbReference type="EMBL" id="JANHOG010000117">
    <property type="protein sequence ID" value="KAJ3557982.1"/>
    <property type="molecule type" value="Genomic_DNA"/>
</dbReference>
<organism evidence="1 2">
    <name type="scientific">Phlebia brevispora</name>
    <dbReference type="NCBI Taxonomy" id="194682"/>
    <lineage>
        <taxon>Eukaryota</taxon>
        <taxon>Fungi</taxon>
        <taxon>Dikarya</taxon>
        <taxon>Basidiomycota</taxon>
        <taxon>Agaricomycotina</taxon>
        <taxon>Agaricomycetes</taxon>
        <taxon>Polyporales</taxon>
        <taxon>Meruliaceae</taxon>
        <taxon>Phlebia</taxon>
    </lineage>
</organism>
<evidence type="ECO:0000313" key="1">
    <source>
        <dbReference type="EMBL" id="KAJ3557982.1"/>
    </source>
</evidence>
<comment type="caution">
    <text evidence="1">The sequence shown here is derived from an EMBL/GenBank/DDBJ whole genome shotgun (WGS) entry which is preliminary data.</text>
</comment>
<reference evidence="1" key="1">
    <citation type="submission" date="2022-07" db="EMBL/GenBank/DDBJ databases">
        <title>Genome Sequence of Phlebia brevispora.</title>
        <authorList>
            <person name="Buettner E."/>
        </authorList>
    </citation>
    <scope>NUCLEOTIDE SEQUENCE</scope>
    <source>
        <strain evidence="1">MPL23</strain>
    </source>
</reference>
<gene>
    <name evidence="1" type="ORF">NM688_g1180</name>
</gene>
<keyword evidence="2" id="KW-1185">Reference proteome</keyword>
<evidence type="ECO:0000313" key="2">
    <source>
        <dbReference type="Proteomes" id="UP001148662"/>
    </source>
</evidence>
<name>A0ACC1TCI9_9APHY</name>
<sequence length="135" mass="15032">MTRKKAHHVHRPIDDDDDNDEGVDDGGGDSEDDAEVDGKAAHILEEILHKYFSKEKEKEEVKDEHWKPVLKAMRKLDKKSIDSMKDDVGNLLVFTGLFSAVVTAFAVFSLMAIQPQPPSSSDQTVQLLAQTVASR</sequence>
<proteinExistence type="predicted"/>
<dbReference type="Proteomes" id="UP001148662">
    <property type="component" value="Unassembled WGS sequence"/>
</dbReference>